<feature type="transmembrane region" description="Helical" evidence="1">
    <location>
        <begin position="14"/>
        <end position="34"/>
    </location>
</feature>
<keyword evidence="1" id="KW-0812">Transmembrane</keyword>
<evidence type="ECO:0000313" key="3">
    <source>
        <dbReference type="Proteomes" id="UP000177941"/>
    </source>
</evidence>
<proteinExistence type="predicted"/>
<dbReference type="Proteomes" id="UP000177941">
    <property type="component" value="Unassembled WGS sequence"/>
</dbReference>
<gene>
    <name evidence="2" type="ORF">A3E36_00035</name>
</gene>
<accession>A0A1G1X787</accession>
<protein>
    <submittedName>
        <fullName evidence="2">Uncharacterized protein</fullName>
    </submittedName>
</protein>
<name>A0A1G1X787_9BACT</name>
<reference evidence="2 3" key="1">
    <citation type="journal article" date="2016" name="Nat. Commun.">
        <title>Thousands of microbial genomes shed light on interconnected biogeochemical processes in an aquifer system.</title>
        <authorList>
            <person name="Anantharaman K."/>
            <person name="Brown C.T."/>
            <person name="Hug L.A."/>
            <person name="Sharon I."/>
            <person name="Castelle C.J."/>
            <person name="Probst A.J."/>
            <person name="Thomas B.C."/>
            <person name="Singh A."/>
            <person name="Wilkins M.J."/>
            <person name="Karaoz U."/>
            <person name="Brodie E.L."/>
            <person name="Williams K.H."/>
            <person name="Hubbard S.S."/>
            <person name="Banfield J.F."/>
        </authorList>
    </citation>
    <scope>NUCLEOTIDE SEQUENCE [LARGE SCALE GENOMIC DNA]</scope>
</reference>
<organism evidence="2 3">
    <name type="scientific">Candidatus Andersenbacteria bacterium RIFCSPHIGHO2_12_FULL_45_11b</name>
    <dbReference type="NCBI Taxonomy" id="1797282"/>
    <lineage>
        <taxon>Bacteria</taxon>
        <taxon>Candidatus Anderseniibacteriota</taxon>
    </lineage>
</organism>
<comment type="caution">
    <text evidence="2">The sequence shown here is derived from an EMBL/GenBank/DDBJ whole genome shotgun (WGS) entry which is preliminary data.</text>
</comment>
<dbReference type="EMBL" id="MHHS01000047">
    <property type="protein sequence ID" value="OGY35671.1"/>
    <property type="molecule type" value="Genomic_DNA"/>
</dbReference>
<sequence length="253" mass="28872">MKLSSKALFTKKQFPVWTLPVIIILIGVAAYKAMSIGESQRFTKDDNMPGYVAYPDINASPTPSPTVTPVPNIEATVKPHIYIGGKFEVIALKNGINTLDLNNDGIMDMVLKTRRENGTSPHWYSMYNIAILSKGLTFDEESQPYWHTVTTENYRDGDILETLSTYEGADGFLRETYLIKAPNQKPVLVMAVRDFGESYADKEKVSFHFYDLEQNTEADWVSDYFYRYRDTAVADRKYVDVREAIAQELAKRY</sequence>
<dbReference type="AlphaFoldDB" id="A0A1G1X787"/>
<evidence type="ECO:0000256" key="1">
    <source>
        <dbReference type="SAM" id="Phobius"/>
    </source>
</evidence>
<keyword evidence="1" id="KW-0472">Membrane</keyword>
<keyword evidence="1" id="KW-1133">Transmembrane helix</keyword>
<evidence type="ECO:0000313" key="2">
    <source>
        <dbReference type="EMBL" id="OGY35671.1"/>
    </source>
</evidence>